<protein>
    <submittedName>
        <fullName evidence="1">Uncharacterized protein</fullName>
    </submittedName>
</protein>
<dbReference type="OrthoDB" id="15403at10239"/>
<dbReference type="InterPro" id="IPR045369">
    <property type="entry name" value="DUF5887"/>
</dbReference>
<dbReference type="KEGG" id="vg:15614132"/>
<dbReference type="EMBL" id="HF679131">
    <property type="protein sequence ID" value="CCU55524.1"/>
    <property type="molecule type" value="Genomic_DNA"/>
</dbReference>
<reference evidence="1" key="1">
    <citation type="journal article" date="2013" name="J. Virol.">
        <title>New Insights into the Evolution of Entomopoxvirinae from the Complete Genome Sequences of Four Entomopoxviruses Infecting Adoxophyes honmai, Choristoneura biennis, Choristoneura rosaceana, and Mythimna separata.</title>
        <authorList>
            <person name="Theze J."/>
            <person name="Takatsuka J."/>
            <person name="Li Z."/>
            <person name="Gallais J."/>
            <person name="Doucet D."/>
            <person name="Arif B."/>
            <person name="Nakai M."/>
            <person name="Herniou E.A."/>
        </authorList>
    </citation>
    <scope>NUCLEOTIDE SEQUENCE</scope>
    <source>
        <strain evidence="1">Tokyo</strain>
    </source>
</reference>
<dbReference type="GeneID" id="15614132"/>
<proteinExistence type="predicted"/>
<gene>
    <name evidence="1" type="ORF">AHEV_203</name>
</gene>
<dbReference type="RefSeq" id="YP_008004026.1">
    <property type="nucleotide sequence ID" value="NC_021247.1"/>
</dbReference>
<evidence type="ECO:0000313" key="1">
    <source>
        <dbReference type="EMBL" id="CCU55524.1"/>
    </source>
</evidence>
<accession>A0A916KP95</accession>
<dbReference type="Proteomes" id="UP000792575">
    <property type="component" value="Genome"/>
</dbReference>
<sequence length="182" mass="21487">MNKKYQYLGFSLSKELSETSENIYIRNKIFSISNFKLINFIYSDNEFLLSEQSTIYSKDPLLSGEFIFNSKNEYIGIITNKLENRYPISQKNDSIIRINNIYNVNIKNQEFPIVYADKEFPDNHSLINYLKLEPQKTKREISIFKLFMKTIIIIHENERNLGEIILNKPCISEYLFNNSVLG</sequence>
<dbReference type="Pfam" id="PF19234">
    <property type="entry name" value="DUF5887"/>
    <property type="match status" value="1"/>
</dbReference>
<organism evidence="1 2">
    <name type="scientific">Adoxophyes honmai entomopoxvirus 'L'</name>
    <dbReference type="NCBI Taxonomy" id="1293540"/>
    <lineage>
        <taxon>Viruses</taxon>
        <taxon>Varidnaviria</taxon>
        <taxon>Bamfordvirae</taxon>
        <taxon>Nucleocytoviricota</taxon>
        <taxon>Pokkesviricetes</taxon>
        <taxon>Chitovirales</taxon>
        <taxon>Poxviridae</taxon>
        <taxon>Entomopoxvirinae</taxon>
        <taxon>Betaentomopoxvirus</taxon>
        <taxon>Betaentomopoxvirus ahonmai</taxon>
    </lineage>
</organism>
<keyword evidence="2" id="KW-1185">Reference proteome</keyword>
<name>A0A916KP95_9POXV</name>
<evidence type="ECO:0000313" key="2">
    <source>
        <dbReference type="Proteomes" id="UP000792575"/>
    </source>
</evidence>